<proteinExistence type="predicted"/>
<protein>
    <submittedName>
        <fullName evidence="1">Uncharacterized protein</fullName>
    </submittedName>
</protein>
<evidence type="ECO:0000313" key="1">
    <source>
        <dbReference type="EMBL" id="KAK1429957.1"/>
    </source>
</evidence>
<dbReference type="Proteomes" id="UP001229421">
    <property type="component" value="Unassembled WGS sequence"/>
</dbReference>
<accession>A0AAD8L0Z7</accession>
<sequence>MQNLPTKLSETRGLELSATFLAAPGVQPIILFRRRFIFPPILTKEAIEPLPATKEVARSRLRSDVTLWGLWLLFQCTLLWSWIKDILSSRSVCLMPSIESIGAISSLGGRAIDSSCPWLVKGMR</sequence>
<organism evidence="1 2">
    <name type="scientific">Tagetes erecta</name>
    <name type="common">African marigold</name>
    <dbReference type="NCBI Taxonomy" id="13708"/>
    <lineage>
        <taxon>Eukaryota</taxon>
        <taxon>Viridiplantae</taxon>
        <taxon>Streptophyta</taxon>
        <taxon>Embryophyta</taxon>
        <taxon>Tracheophyta</taxon>
        <taxon>Spermatophyta</taxon>
        <taxon>Magnoliopsida</taxon>
        <taxon>eudicotyledons</taxon>
        <taxon>Gunneridae</taxon>
        <taxon>Pentapetalae</taxon>
        <taxon>asterids</taxon>
        <taxon>campanulids</taxon>
        <taxon>Asterales</taxon>
        <taxon>Asteraceae</taxon>
        <taxon>Asteroideae</taxon>
        <taxon>Heliantheae alliance</taxon>
        <taxon>Tageteae</taxon>
        <taxon>Tagetes</taxon>
    </lineage>
</organism>
<evidence type="ECO:0000313" key="2">
    <source>
        <dbReference type="Proteomes" id="UP001229421"/>
    </source>
</evidence>
<dbReference type="EMBL" id="JAUHHV010000003">
    <property type="protein sequence ID" value="KAK1429957.1"/>
    <property type="molecule type" value="Genomic_DNA"/>
</dbReference>
<reference evidence="1" key="1">
    <citation type="journal article" date="2023" name="bioRxiv">
        <title>Improved chromosome-level genome assembly for marigold (Tagetes erecta).</title>
        <authorList>
            <person name="Jiang F."/>
            <person name="Yuan L."/>
            <person name="Wang S."/>
            <person name="Wang H."/>
            <person name="Xu D."/>
            <person name="Wang A."/>
            <person name="Fan W."/>
        </authorList>
    </citation>
    <scope>NUCLEOTIDE SEQUENCE</scope>
    <source>
        <strain evidence="1">WSJ</strain>
        <tissue evidence="1">Leaf</tissue>
    </source>
</reference>
<dbReference type="AlphaFoldDB" id="A0AAD8L0Z7"/>
<name>A0AAD8L0Z7_TARER</name>
<keyword evidence="2" id="KW-1185">Reference proteome</keyword>
<comment type="caution">
    <text evidence="1">The sequence shown here is derived from an EMBL/GenBank/DDBJ whole genome shotgun (WGS) entry which is preliminary data.</text>
</comment>
<gene>
    <name evidence="1" type="ORF">QVD17_12333</name>
</gene>